<dbReference type="EnsemblFungi" id="EJT81060">
    <property type="protein sequence ID" value="EJT81060"/>
    <property type="gene ID" value="GGTG_01048"/>
</dbReference>
<dbReference type="AlphaFoldDB" id="J3NIG8"/>
<reference evidence="4" key="5">
    <citation type="submission" date="2018-04" db="UniProtKB">
        <authorList>
            <consortium name="EnsemblFungi"/>
        </authorList>
    </citation>
    <scope>IDENTIFICATION</scope>
    <source>
        <strain evidence="4">R3-111a-1</strain>
    </source>
</reference>
<dbReference type="InterPro" id="IPR006016">
    <property type="entry name" value="UspA"/>
</dbReference>
<name>J3NIG8_GAET3</name>
<dbReference type="RefSeq" id="XP_009217070.1">
    <property type="nucleotide sequence ID" value="XM_009218806.1"/>
</dbReference>
<feature type="region of interest" description="Disordered" evidence="1">
    <location>
        <begin position="256"/>
        <end position="378"/>
    </location>
</feature>
<proteinExistence type="predicted"/>
<feature type="compositionally biased region" description="Low complexity" evidence="1">
    <location>
        <begin position="280"/>
        <end position="293"/>
    </location>
</feature>
<evidence type="ECO:0000313" key="3">
    <source>
        <dbReference type="EMBL" id="EJT81060.1"/>
    </source>
</evidence>
<dbReference type="SUPFAM" id="SSF52402">
    <property type="entry name" value="Adenine nucleotide alpha hydrolases-like"/>
    <property type="match status" value="1"/>
</dbReference>
<dbReference type="HOGENOM" id="CLU_018542_1_1_1"/>
<dbReference type="Proteomes" id="UP000006039">
    <property type="component" value="Unassembled WGS sequence"/>
</dbReference>
<evidence type="ECO:0000313" key="5">
    <source>
        <dbReference type="Proteomes" id="UP000006039"/>
    </source>
</evidence>
<reference evidence="5" key="1">
    <citation type="submission" date="2010-07" db="EMBL/GenBank/DDBJ databases">
        <title>The genome sequence of Gaeumannomyces graminis var. tritici strain R3-111a-1.</title>
        <authorList>
            <consortium name="The Broad Institute Genome Sequencing Platform"/>
            <person name="Ma L.-J."/>
            <person name="Dead R."/>
            <person name="Young S."/>
            <person name="Zeng Q."/>
            <person name="Koehrsen M."/>
            <person name="Alvarado L."/>
            <person name="Berlin A."/>
            <person name="Chapman S.B."/>
            <person name="Chen Z."/>
            <person name="Freedman E."/>
            <person name="Gellesch M."/>
            <person name="Goldberg J."/>
            <person name="Griggs A."/>
            <person name="Gujja S."/>
            <person name="Heilman E.R."/>
            <person name="Heiman D."/>
            <person name="Hepburn T."/>
            <person name="Howarth C."/>
            <person name="Jen D."/>
            <person name="Larson L."/>
            <person name="Mehta T."/>
            <person name="Neiman D."/>
            <person name="Pearson M."/>
            <person name="Roberts A."/>
            <person name="Saif S."/>
            <person name="Shea T."/>
            <person name="Shenoy N."/>
            <person name="Sisk P."/>
            <person name="Stolte C."/>
            <person name="Sykes S."/>
            <person name="Walk T."/>
            <person name="White J."/>
            <person name="Yandava C."/>
            <person name="Haas B."/>
            <person name="Nusbaum C."/>
            <person name="Birren B."/>
        </authorList>
    </citation>
    <scope>NUCLEOTIDE SEQUENCE [LARGE SCALE GENOMIC DNA]</scope>
    <source>
        <strain evidence="5">R3-111a-1</strain>
    </source>
</reference>
<feature type="domain" description="UspA" evidence="2">
    <location>
        <begin position="51"/>
        <end position="183"/>
    </location>
</feature>
<dbReference type="PANTHER" id="PTHR47815:SF1">
    <property type="entry name" value="UNIVERSAL STRESS PROTEIN A FAMILY PROTEIN C25B2.10"/>
    <property type="match status" value="1"/>
</dbReference>
<feature type="compositionally biased region" description="Acidic residues" evidence="1">
    <location>
        <begin position="303"/>
        <end position="320"/>
    </location>
</feature>
<dbReference type="CDD" id="cd23659">
    <property type="entry name" value="USP_At3g01520-like"/>
    <property type="match status" value="1"/>
</dbReference>
<dbReference type="OrthoDB" id="843225at2759"/>
<dbReference type="EMBL" id="GL385395">
    <property type="protein sequence ID" value="EJT81060.1"/>
    <property type="molecule type" value="Genomic_DNA"/>
</dbReference>
<dbReference type="GeneID" id="20341506"/>
<keyword evidence="5" id="KW-1185">Reference proteome</keyword>
<evidence type="ECO:0000313" key="4">
    <source>
        <dbReference type="EnsemblFungi" id="EJT81060"/>
    </source>
</evidence>
<reference evidence="4" key="4">
    <citation type="journal article" date="2015" name="G3 (Bethesda)">
        <title>Genome sequences of three phytopathogenic species of the Magnaporthaceae family of fungi.</title>
        <authorList>
            <person name="Okagaki L.H."/>
            <person name="Nunes C.C."/>
            <person name="Sailsbery J."/>
            <person name="Clay B."/>
            <person name="Brown D."/>
            <person name="John T."/>
            <person name="Oh Y."/>
            <person name="Young N."/>
            <person name="Fitzgerald M."/>
            <person name="Haas B.J."/>
            <person name="Zeng Q."/>
            <person name="Young S."/>
            <person name="Adiconis X."/>
            <person name="Fan L."/>
            <person name="Levin J.Z."/>
            <person name="Mitchell T.K."/>
            <person name="Okubara P.A."/>
            <person name="Farman M.L."/>
            <person name="Kohn L.M."/>
            <person name="Birren B."/>
            <person name="Ma L.-J."/>
            <person name="Dean R.A."/>
        </authorList>
    </citation>
    <scope>NUCLEOTIDE SEQUENCE</scope>
    <source>
        <strain evidence="4">R3-111a-1</strain>
    </source>
</reference>
<protein>
    <submittedName>
        <fullName evidence="3">Usp domain-containing protein, variant</fullName>
    </submittedName>
</protein>
<sequence>MAVLTESGSSHRFRQHVSFDNIPVGESTKNNTLGYTINLSHDGYQPKRRSRTMMVGIDQHAYSDYALQWLLEEYAEDGDEVVCVHVSERDHRDDKNYKAKAEAMVERIKLKIPPDCAISIKLEYAVGKLHEIFQKLIHVYQPSMLVVGTRGRSLGGIQGLVNTRNSFSKYCLQYSPVPTVVVRDIDKRKKKKEKRIHDPSRQSYASMLAANRGKHEADSENSSLYELEAKLSGDEEAHRVAAAIGLPSAFDPTVKGMDLGARMHPRSQSLPSPLHLADRPQGGAASGAASGSIPAPPSTLGGSDDEDSGDDDDDDDEEFEVISGHQMLQQTHNRDPDQKIKKTKLHQMEVAEAAALREHPVDDDEDDDDEGGGASSSK</sequence>
<dbReference type="Gene3D" id="3.40.50.620">
    <property type="entry name" value="HUPs"/>
    <property type="match status" value="1"/>
</dbReference>
<evidence type="ECO:0000259" key="2">
    <source>
        <dbReference type="Pfam" id="PF00582"/>
    </source>
</evidence>
<dbReference type="InterPro" id="IPR014729">
    <property type="entry name" value="Rossmann-like_a/b/a_fold"/>
</dbReference>
<organism evidence="3">
    <name type="scientific">Gaeumannomyces tritici (strain R3-111a-1)</name>
    <name type="common">Wheat and barley take-all root rot fungus</name>
    <name type="synonym">Gaeumannomyces graminis var. tritici</name>
    <dbReference type="NCBI Taxonomy" id="644352"/>
    <lineage>
        <taxon>Eukaryota</taxon>
        <taxon>Fungi</taxon>
        <taxon>Dikarya</taxon>
        <taxon>Ascomycota</taxon>
        <taxon>Pezizomycotina</taxon>
        <taxon>Sordariomycetes</taxon>
        <taxon>Sordariomycetidae</taxon>
        <taxon>Magnaporthales</taxon>
        <taxon>Magnaporthaceae</taxon>
        <taxon>Gaeumannomyces</taxon>
    </lineage>
</organism>
<accession>J3NIG8</accession>
<gene>
    <name evidence="4" type="primary">20341506</name>
    <name evidence="3" type="ORF">GGTG_01048</name>
</gene>
<dbReference type="VEuPathDB" id="FungiDB:GGTG_01048"/>
<feature type="compositionally biased region" description="Acidic residues" evidence="1">
    <location>
        <begin position="361"/>
        <end position="371"/>
    </location>
</feature>
<reference evidence="3" key="3">
    <citation type="submission" date="2010-09" db="EMBL/GenBank/DDBJ databases">
        <title>Annotation of Gaeumannomyces graminis var. tritici R3-111a-1.</title>
        <authorList>
            <consortium name="The Broad Institute Genome Sequencing Platform"/>
            <person name="Ma L.-J."/>
            <person name="Dead R."/>
            <person name="Young S.K."/>
            <person name="Zeng Q."/>
            <person name="Gargeya S."/>
            <person name="Fitzgerald M."/>
            <person name="Haas B."/>
            <person name="Abouelleil A."/>
            <person name="Alvarado L."/>
            <person name="Arachchi H.M."/>
            <person name="Berlin A."/>
            <person name="Brown A."/>
            <person name="Chapman S.B."/>
            <person name="Chen Z."/>
            <person name="Dunbar C."/>
            <person name="Freedman E."/>
            <person name="Gearin G."/>
            <person name="Gellesch M."/>
            <person name="Goldberg J."/>
            <person name="Griggs A."/>
            <person name="Gujja S."/>
            <person name="Heiman D."/>
            <person name="Howarth C."/>
            <person name="Larson L."/>
            <person name="Lui A."/>
            <person name="MacDonald P.J.P."/>
            <person name="Mehta T."/>
            <person name="Montmayeur A."/>
            <person name="Murphy C."/>
            <person name="Neiman D."/>
            <person name="Pearson M."/>
            <person name="Priest M."/>
            <person name="Roberts A."/>
            <person name="Saif S."/>
            <person name="Shea T."/>
            <person name="Shenoy N."/>
            <person name="Sisk P."/>
            <person name="Stolte C."/>
            <person name="Sykes S."/>
            <person name="Yandava C."/>
            <person name="Wortman J."/>
            <person name="Nusbaum C."/>
            <person name="Birren B."/>
        </authorList>
    </citation>
    <scope>NUCLEOTIDE SEQUENCE</scope>
    <source>
        <strain evidence="3">R3-111a-1</strain>
    </source>
</reference>
<evidence type="ECO:0000256" key="1">
    <source>
        <dbReference type="SAM" id="MobiDB-lite"/>
    </source>
</evidence>
<reference evidence="3" key="2">
    <citation type="submission" date="2010-07" db="EMBL/GenBank/DDBJ databases">
        <authorList>
            <consortium name="The Broad Institute Genome Sequencing Platform"/>
            <consortium name="Broad Institute Genome Sequencing Center for Infectious Disease"/>
            <person name="Ma L.-J."/>
            <person name="Dead R."/>
            <person name="Young S."/>
            <person name="Zeng Q."/>
            <person name="Koehrsen M."/>
            <person name="Alvarado L."/>
            <person name="Berlin A."/>
            <person name="Chapman S.B."/>
            <person name="Chen Z."/>
            <person name="Freedman E."/>
            <person name="Gellesch M."/>
            <person name="Goldberg J."/>
            <person name="Griggs A."/>
            <person name="Gujja S."/>
            <person name="Heilman E.R."/>
            <person name="Heiman D."/>
            <person name="Hepburn T."/>
            <person name="Howarth C."/>
            <person name="Jen D."/>
            <person name="Larson L."/>
            <person name="Mehta T."/>
            <person name="Neiman D."/>
            <person name="Pearson M."/>
            <person name="Roberts A."/>
            <person name="Saif S."/>
            <person name="Shea T."/>
            <person name="Shenoy N."/>
            <person name="Sisk P."/>
            <person name="Stolte C."/>
            <person name="Sykes S."/>
            <person name="Walk T."/>
            <person name="White J."/>
            <person name="Yandava C."/>
            <person name="Haas B."/>
            <person name="Nusbaum C."/>
            <person name="Birren B."/>
        </authorList>
    </citation>
    <scope>NUCLEOTIDE SEQUENCE</scope>
    <source>
        <strain evidence="3">R3-111a-1</strain>
    </source>
</reference>
<dbReference type="PANTHER" id="PTHR47815">
    <property type="entry name" value="UNIVERSAL STRESS PROTEIN A FAMILY PROTEIN C25B2.10"/>
    <property type="match status" value="1"/>
</dbReference>
<feature type="region of interest" description="Disordered" evidence="1">
    <location>
        <begin position="186"/>
        <end position="205"/>
    </location>
</feature>
<dbReference type="Pfam" id="PF00582">
    <property type="entry name" value="Usp"/>
    <property type="match status" value="1"/>
</dbReference>